<protein>
    <submittedName>
        <fullName evidence="3">Uncharacterized protein</fullName>
    </submittedName>
</protein>
<dbReference type="RefSeq" id="WP_154286257.1">
    <property type="nucleotide sequence ID" value="NZ_WKJI01000001.1"/>
</dbReference>
<proteinExistence type="predicted"/>
<gene>
    <name evidence="3" type="ORF">GJJ64_02925</name>
</gene>
<feature type="signal peptide" evidence="2">
    <location>
        <begin position="1"/>
        <end position="24"/>
    </location>
</feature>
<accession>A0A7K0FK14</accession>
<organism evidence="3 4">
    <name type="scientific">Pedobacter puniceum</name>
    <dbReference type="NCBI Taxonomy" id="2666136"/>
    <lineage>
        <taxon>Bacteria</taxon>
        <taxon>Pseudomonadati</taxon>
        <taxon>Bacteroidota</taxon>
        <taxon>Sphingobacteriia</taxon>
        <taxon>Sphingobacteriales</taxon>
        <taxon>Sphingobacteriaceae</taxon>
        <taxon>Pedobacter</taxon>
    </lineage>
</organism>
<keyword evidence="4" id="KW-1185">Reference proteome</keyword>
<evidence type="ECO:0000313" key="3">
    <source>
        <dbReference type="EMBL" id="MRX46132.1"/>
    </source>
</evidence>
<comment type="caution">
    <text evidence="3">The sequence shown here is derived from an EMBL/GenBank/DDBJ whole genome shotgun (WGS) entry which is preliminary data.</text>
</comment>
<evidence type="ECO:0000313" key="4">
    <source>
        <dbReference type="Proteomes" id="UP000462931"/>
    </source>
</evidence>
<reference evidence="3 4" key="1">
    <citation type="submission" date="2019-11" db="EMBL/GenBank/DDBJ databases">
        <authorList>
            <person name="Cheng Q."/>
            <person name="Yang Z."/>
        </authorList>
    </citation>
    <scope>NUCLEOTIDE SEQUENCE [LARGE SCALE GENOMIC DNA]</scope>
    <source>
        <strain evidence="3 4">HX-22-1</strain>
    </source>
</reference>
<dbReference type="EMBL" id="WKJI01000001">
    <property type="protein sequence ID" value="MRX46132.1"/>
    <property type="molecule type" value="Genomic_DNA"/>
</dbReference>
<feature type="region of interest" description="Disordered" evidence="1">
    <location>
        <begin position="39"/>
        <end position="92"/>
    </location>
</feature>
<feature type="chain" id="PRO_5029647745" evidence="2">
    <location>
        <begin position="25"/>
        <end position="92"/>
    </location>
</feature>
<keyword evidence="2" id="KW-0732">Signal</keyword>
<name>A0A7K0FK14_9SPHI</name>
<dbReference type="Proteomes" id="UP000462931">
    <property type="component" value="Unassembled WGS sequence"/>
</dbReference>
<feature type="compositionally biased region" description="Basic and acidic residues" evidence="1">
    <location>
        <begin position="39"/>
        <end position="50"/>
    </location>
</feature>
<sequence>MNRIFSLRFLGLAVLFSLYTRVVAASDVVFYQEKDKKTVETKQADPKETQVKPSQPEIKQVPKAKRQLKPASVKPKVQPQKIKIVKPNIKKR</sequence>
<evidence type="ECO:0000256" key="2">
    <source>
        <dbReference type="SAM" id="SignalP"/>
    </source>
</evidence>
<dbReference type="AlphaFoldDB" id="A0A7K0FK14"/>
<evidence type="ECO:0000256" key="1">
    <source>
        <dbReference type="SAM" id="MobiDB-lite"/>
    </source>
</evidence>